<dbReference type="AlphaFoldDB" id="A0A061R6U0"/>
<reference evidence="1" key="1">
    <citation type="submission" date="2014-05" db="EMBL/GenBank/DDBJ databases">
        <title>The transcriptome of the halophilic microalga Tetraselmis sp. GSL018 isolated from the Great Salt Lake, Utah.</title>
        <authorList>
            <person name="Jinkerson R.E."/>
            <person name="D'Adamo S."/>
            <person name="Posewitz M.C."/>
        </authorList>
    </citation>
    <scope>NUCLEOTIDE SEQUENCE</scope>
    <source>
        <strain evidence="1">GSL018</strain>
    </source>
</reference>
<organism evidence="1">
    <name type="scientific">Tetraselmis sp. GSL018</name>
    <dbReference type="NCBI Taxonomy" id="582737"/>
    <lineage>
        <taxon>Eukaryota</taxon>
        <taxon>Viridiplantae</taxon>
        <taxon>Chlorophyta</taxon>
        <taxon>core chlorophytes</taxon>
        <taxon>Chlorodendrophyceae</taxon>
        <taxon>Chlorodendrales</taxon>
        <taxon>Chlorodendraceae</taxon>
        <taxon>Tetraselmis</taxon>
    </lineage>
</organism>
<gene>
    <name evidence="1" type="ORF">TSPGSL018_13540</name>
</gene>
<evidence type="ECO:0000313" key="1">
    <source>
        <dbReference type="EMBL" id="JAC66484.1"/>
    </source>
</evidence>
<accession>A0A061R6U0</accession>
<sequence>MDAAACWLPRCRADPPIALPARAAACSPVRAHVAALRPCPLPLPPLPEQVQDLVQNVLRGLLVRRQCDVTESEEERLQLIPRAQLCPEPPLRCLAAPALVPELPLELLSRLRLLLEGRVRLPPPGPLRLVPLAVVLLGLLLRAALSLPLVELGPRRFSFRPVLEARSLEFGLQRAHLLLEGLLVERRVAELA</sequence>
<protein>
    <submittedName>
        <fullName evidence="1">Uncharacterized protein</fullName>
    </submittedName>
</protein>
<name>A0A061R6U0_9CHLO</name>
<dbReference type="EMBL" id="GBEZ01020156">
    <property type="protein sequence ID" value="JAC66484.1"/>
    <property type="molecule type" value="Transcribed_RNA"/>
</dbReference>
<proteinExistence type="predicted"/>